<dbReference type="Proteomes" id="UP000028725">
    <property type="component" value="Unassembled WGS sequence"/>
</dbReference>
<keyword evidence="1" id="KW-0732">Signal</keyword>
<keyword evidence="3" id="KW-1185">Reference proteome</keyword>
<evidence type="ECO:0000313" key="2">
    <source>
        <dbReference type="EMBL" id="KFE70445.1"/>
    </source>
</evidence>
<comment type="caution">
    <text evidence="2">The sequence shown here is derived from an EMBL/GenBank/DDBJ whole genome shotgun (WGS) entry which is preliminary data.</text>
</comment>
<reference evidence="2 3" key="1">
    <citation type="submission" date="2014-04" db="EMBL/GenBank/DDBJ databases">
        <title>Genome assembly of Hyalangium minutum DSM 14724.</title>
        <authorList>
            <person name="Sharma G."/>
            <person name="Subramanian S."/>
        </authorList>
    </citation>
    <scope>NUCLEOTIDE SEQUENCE [LARGE SCALE GENOMIC DNA]</scope>
    <source>
        <strain evidence="2 3">DSM 14724</strain>
    </source>
</reference>
<evidence type="ECO:0000313" key="3">
    <source>
        <dbReference type="Proteomes" id="UP000028725"/>
    </source>
</evidence>
<sequence length="154" mass="16442">MKRTLGFVAALAFLAPTLALADDISGNWRGWSCGVNNSYSCPATTGYYDNLSTLHFAANPKTGSNTATWDYQTTSGDYCTSTLTYVSDFGGAVAGAYHYWTFADVPQTGGCIPGTVVVVVKAGSTDPMQVFWYATNPAYSDSNTFGYMTPLTRG</sequence>
<gene>
    <name evidence="2" type="ORF">DB31_5487</name>
</gene>
<dbReference type="AlphaFoldDB" id="A0A085WRY2"/>
<evidence type="ECO:0000256" key="1">
    <source>
        <dbReference type="SAM" id="SignalP"/>
    </source>
</evidence>
<protein>
    <submittedName>
        <fullName evidence="2">Uncharacterized protein</fullName>
    </submittedName>
</protein>
<name>A0A085WRY2_9BACT</name>
<feature type="signal peptide" evidence="1">
    <location>
        <begin position="1"/>
        <end position="21"/>
    </location>
</feature>
<organism evidence="2 3">
    <name type="scientific">Hyalangium minutum</name>
    <dbReference type="NCBI Taxonomy" id="394096"/>
    <lineage>
        <taxon>Bacteria</taxon>
        <taxon>Pseudomonadati</taxon>
        <taxon>Myxococcota</taxon>
        <taxon>Myxococcia</taxon>
        <taxon>Myxococcales</taxon>
        <taxon>Cystobacterineae</taxon>
        <taxon>Archangiaceae</taxon>
        <taxon>Hyalangium</taxon>
    </lineage>
</organism>
<proteinExistence type="predicted"/>
<accession>A0A085WRY2</accession>
<feature type="chain" id="PRO_5001799921" evidence="1">
    <location>
        <begin position="22"/>
        <end position="154"/>
    </location>
</feature>
<dbReference type="EMBL" id="JMCB01000003">
    <property type="protein sequence ID" value="KFE70445.1"/>
    <property type="molecule type" value="Genomic_DNA"/>
</dbReference>
<dbReference type="RefSeq" id="WP_044185545.1">
    <property type="nucleotide sequence ID" value="NZ_JMCB01000003.1"/>
</dbReference>